<evidence type="ECO:0000313" key="1">
    <source>
        <dbReference type="EMBL" id="PPK81294.1"/>
    </source>
</evidence>
<organism evidence="1 2">
    <name type="scientific">Lacrimispora xylanisolvens</name>
    <dbReference type="NCBI Taxonomy" id="384636"/>
    <lineage>
        <taxon>Bacteria</taxon>
        <taxon>Bacillati</taxon>
        <taxon>Bacillota</taxon>
        <taxon>Clostridia</taxon>
        <taxon>Lachnospirales</taxon>
        <taxon>Lachnospiraceae</taxon>
        <taxon>Lacrimispora</taxon>
    </lineage>
</organism>
<evidence type="ECO:0000313" key="2">
    <source>
        <dbReference type="Proteomes" id="UP000237749"/>
    </source>
</evidence>
<comment type="caution">
    <text evidence="1">The sequence shown here is derived from an EMBL/GenBank/DDBJ whole genome shotgun (WGS) entry which is preliminary data.</text>
</comment>
<gene>
    <name evidence="1" type="ORF">BXY41_10495</name>
</gene>
<keyword evidence="2" id="KW-1185">Reference proteome</keyword>
<name>A0A2S6HU59_9FIRM</name>
<dbReference type="AlphaFoldDB" id="A0A2S6HU59"/>
<dbReference type="Proteomes" id="UP000237749">
    <property type="component" value="Unassembled WGS sequence"/>
</dbReference>
<reference evidence="1 2" key="1">
    <citation type="submission" date="2018-02" db="EMBL/GenBank/DDBJ databases">
        <title>Genomic Encyclopedia of Archaeal and Bacterial Type Strains, Phase II (KMG-II): from individual species to whole genera.</title>
        <authorList>
            <person name="Goeker M."/>
        </authorList>
    </citation>
    <scope>NUCLEOTIDE SEQUENCE [LARGE SCALE GENOMIC DNA]</scope>
    <source>
        <strain evidence="1 2">DSM 3808</strain>
    </source>
</reference>
<accession>A0A2S6HU59</accession>
<sequence length="94" mass="9756">MANYKPIAKTIGAASAASGIVLHAKISTTSWVLLLVRGTAVFSNTILRSGAVAIWTSGTPTTATPTYTTFTDANAIYGISTRAGVGLTIKFYSK</sequence>
<proteinExistence type="predicted"/>
<protein>
    <submittedName>
        <fullName evidence="1">Uncharacterized protein</fullName>
    </submittedName>
</protein>
<dbReference type="RefSeq" id="WP_104436394.1">
    <property type="nucleotide sequence ID" value="NZ_PTJA01000004.1"/>
</dbReference>
<dbReference type="EMBL" id="PTJA01000004">
    <property type="protein sequence ID" value="PPK81294.1"/>
    <property type="molecule type" value="Genomic_DNA"/>
</dbReference>